<dbReference type="EMBL" id="BAAASZ010000031">
    <property type="protein sequence ID" value="GAA2457277.1"/>
    <property type="molecule type" value="Genomic_DNA"/>
</dbReference>
<evidence type="ECO:0000259" key="1">
    <source>
        <dbReference type="PROSITE" id="PS50904"/>
    </source>
</evidence>
<organism evidence="2 3">
    <name type="scientific">Streptomyces macrosporus</name>
    <dbReference type="NCBI Taxonomy" id="44032"/>
    <lineage>
        <taxon>Bacteria</taxon>
        <taxon>Bacillati</taxon>
        <taxon>Actinomycetota</taxon>
        <taxon>Actinomycetes</taxon>
        <taxon>Kitasatosporales</taxon>
        <taxon>Streptomycetaceae</taxon>
        <taxon>Streptomyces</taxon>
    </lineage>
</organism>
<protein>
    <recommendedName>
        <fullName evidence="1">PRELI/MSF1 domain-containing protein</fullName>
    </recommendedName>
</protein>
<reference evidence="2 3" key="1">
    <citation type="journal article" date="2019" name="Int. J. Syst. Evol. Microbiol.">
        <title>The Global Catalogue of Microorganisms (GCM) 10K type strain sequencing project: providing services to taxonomists for standard genome sequencing and annotation.</title>
        <authorList>
            <consortium name="The Broad Institute Genomics Platform"/>
            <consortium name="The Broad Institute Genome Sequencing Center for Infectious Disease"/>
            <person name="Wu L."/>
            <person name="Ma J."/>
        </authorList>
    </citation>
    <scope>NUCLEOTIDE SEQUENCE [LARGE SCALE GENOMIC DNA]</scope>
    <source>
        <strain evidence="2 3">JCM 6305</strain>
    </source>
</reference>
<evidence type="ECO:0000313" key="2">
    <source>
        <dbReference type="EMBL" id="GAA2457277.1"/>
    </source>
</evidence>
<comment type="caution">
    <text evidence="2">The sequence shown here is derived from an EMBL/GenBank/DDBJ whole genome shotgun (WGS) entry which is preliminary data.</text>
</comment>
<accession>A0ABN3KEH9</accession>
<keyword evidence="3" id="KW-1185">Reference proteome</keyword>
<proteinExistence type="predicted"/>
<name>A0ABN3KEH9_9ACTN</name>
<dbReference type="CDD" id="cd00093">
    <property type="entry name" value="HTH_XRE"/>
    <property type="match status" value="1"/>
</dbReference>
<dbReference type="InterPro" id="IPR006797">
    <property type="entry name" value="PRELI/MSF1_dom"/>
</dbReference>
<feature type="domain" description="PRELI/MSF1" evidence="1">
    <location>
        <begin position="55"/>
        <end position="122"/>
    </location>
</feature>
<dbReference type="PROSITE" id="PS50904">
    <property type="entry name" value="PRELI_MSF1"/>
    <property type="match status" value="1"/>
</dbReference>
<dbReference type="Proteomes" id="UP001501638">
    <property type="component" value="Unassembled WGS sequence"/>
</dbReference>
<dbReference type="InterPro" id="IPR001387">
    <property type="entry name" value="Cro/C1-type_HTH"/>
</dbReference>
<gene>
    <name evidence="2" type="ORF">GCM10010405_46690</name>
</gene>
<sequence length="122" mass="13526">METPPDGIDLAQLIQWIKGATGDTDSDIARRIGAAPSTVNAWVHRLRGTGRGPKRETLRALAHAYNLPEDRVFAAAGRKTPGPLTPDQEAELLRYFRDLTEEQQQAKLVEMRALAQHNRASD</sequence>
<dbReference type="RefSeq" id="WP_344326759.1">
    <property type="nucleotide sequence ID" value="NZ_BAAASZ010000031.1"/>
</dbReference>
<evidence type="ECO:0000313" key="3">
    <source>
        <dbReference type="Proteomes" id="UP001501638"/>
    </source>
</evidence>